<keyword evidence="3" id="KW-0804">Transcription</keyword>
<evidence type="ECO:0000256" key="3">
    <source>
        <dbReference type="ARBA" id="ARBA00023163"/>
    </source>
</evidence>
<organism evidence="5 6">
    <name type="scientific">Paenibacillus aquistagni</name>
    <dbReference type="NCBI Taxonomy" id="1852522"/>
    <lineage>
        <taxon>Bacteria</taxon>
        <taxon>Bacillati</taxon>
        <taxon>Bacillota</taxon>
        <taxon>Bacilli</taxon>
        <taxon>Bacillales</taxon>
        <taxon>Paenibacillaceae</taxon>
        <taxon>Paenibacillus</taxon>
    </lineage>
</organism>
<dbReference type="Gene3D" id="1.10.10.10">
    <property type="entry name" value="Winged helix-like DNA-binding domain superfamily/Winged helix DNA-binding domain"/>
    <property type="match status" value="1"/>
</dbReference>
<evidence type="ECO:0000259" key="4">
    <source>
        <dbReference type="PROSITE" id="PS50987"/>
    </source>
</evidence>
<dbReference type="RefSeq" id="WP_085493512.1">
    <property type="nucleotide sequence ID" value="NZ_FXAZ01000001.1"/>
</dbReference>
<sequence>MALQVRIDCSPVYELISSYMLFVHRKWIRNVDLGTGWVEQVEQSMPEAFIKTAETLKKTSMHIFDLLYAAALERKHPHDIPQFLAQLEEMKEADWKCLLRSYGQPYRQKHVQMIKDIFVPALTLWNERYLQPSSIYWEQPILEDANEKLKLMYKMNPIELIEVATNGVVFNHPDPSHEVVLAPFWHYRPINMTCAFKNTTLILYAAHDPESDEDGPPLSLTRMLSAISNEVRLQILRAIAEEPITFSQLTAHLKLGKNAAKHHLAILRAAGYIQTYWNGEVEKIALRQEGLSDLSVFLENYVRP</sequence>
<keyword evidence="1" id="KW-0805">Transcription regulation</keyword>
<dbReference type="Pfam" id="PF01022">
    <property type="entry name" value="HTH_5"/>
    <property type="match status" value="1"/>
</dbReference>
<dbReference type="AlphaFoldDB" id="A0A1X7JB52"/>
<dbReference type="InterPro" id="IPR001845">
    <property type="entry name" value="HTH_ArsR_DNA-bd_dom"/>
</dbReference>
<feature type="domain" description="HTH arsR-type" evidence="4">
    <location>
        <begin position="212"/>
        <end position="304"/>
    </location>
</feature>
<dbReference type="PANTHER" id="PTHR33154:SF33">
    <property type="entry name" value="TRANSCRIPTIONAL REPRESSOR SDPR"/>
    <property type="match status" value="1"/>
</dbReference>
<dbReference type="STRING" id="1852522.SAMN06295960_1365"/>
<dbReference type="GO" id="GO:0003677">
    <property type="term" value="F:DNA binding"/>
    <property type="evidence" value="ECO:0007669"/>
    <property type="project" value="UniProtKB-KW"/>
</dbReference>
<gene>
    <name evidence="5" type="ORF">SAMN06295960_1365</name>
</gene>
<reference evidence="5 6" key="1">
    <citation type="submission" date="2017-04" db="EMBL/GenBank/DDBJ databases">
        <authorList>
            <person name="Afonso C.L."/>
            <person name="Miller P.J."/>
            <person name="Scott M.A."/>
            <person name="Spackman E."/>
            <person name="Goraichik I."/>
            <person name="Dimitrov K.M."/>
            <person name="Suarez D.L."/>
            <person name="Swayne D.E."/>
        </authorList>
    </citation>
    <scope>NUCLEOTIDE SEQUENCE [LARGE SCALE GENOMIC DNA]</scope>
    <source>
        <strain evidence="5 6">11</strain>
    </source>
</reference>
<dbReference type="PROSITE" id="PS50987">
    <property type="entry name" value="HTH_ARSR_2"/>
    <property type="match status" value="1"/>
</dbReference>
<keyword evidence="2" id="KW-0238">DNA-binding</keyword>
<dbReference type="CDD" id="cd00090">
    <property type="entry name" value="HTH_ARSR"/>
    <property type="match status" value="1"/>
</dbReference>
<dbReference type="SMART" id="SM00418">
    <property type="entry name" value="HTH_ARSR"/>
    <property type="match status" value="1"/>
</dbReference>
<proteinExistence type="predicted"/>
<dbReference type="PANTHER" id="PTHR33154">
    <property type="entry name" value="TRANSCRIPTIONAL REGULATOR, ARSR FAMILY"/>
    <property type="match status" value="1"/>
</dbReference>
<protein>
    <submittedName>
        <fullName evidence="5">Transcriptional regulator, ArsR family</fullName>
    </submittedName>
</protein>
<dbReference type="GO" id="GO:0003700">
    <property type="term" value="F:DNA-binding transcription factor activity"/>
    <property type="evidence" value="ECO:0007669"/>
    <property type="project" value="InterPro"/>
</dbReference>
<dbReference type="EMBL" id="FXAZ01000001">
    <property type="protein sequence ID" value="SMG24294.1"/>
    <property type="molecule type" value="Genomic_DNA"/>
</dbReference>
<dbReference type="InterPro" id="IPR051081">
    <property type="entry name" value="HTH_MetalResp_TranReg"/>
</dbReference>
<keyword evidence="6" id="KW-1185">Reference proteome</keyword>
<dbReference type="SUPFAM" id="SSF46785">
    <property type="entry name" value="Winged helix' DNA-binding domain"/>
    <property type="match status" value="1"/>
</dbReference>
<evidence type="ECO:0000256" key="2">
    <source>
        <dbReference type="ARBA" id="ARBA00023125"/>
    </source>
</evidence>
<dbReference type="OrthoDB" id="2646147at2"/>
<accession>A0A1X7JB52</accession>
<dbReference type="Proteomes" id="UP000193834">
    <property type="component" value="Unassembled WGS sequence"/>
</dbReference>
<evidence type="ECO:0000313" key="6">
    <source>
        <dbReference type="Proteomes" id="UP000193834"/>
    </source>
</evidence>
<name>A0A1X7JB52_9BACL</name>
<dbReference type="InterPro" id="IPR036388">
    <property type="entry name" value="WH-like_DNA-bd_sf"/>
</dbReference>
<dbReference type="InterPro" id="IPR036390">
    <property type="entry name" value="WH_DNA-bd_sf"/>
</dbReference>
<dbReference type="InterPro" id="IPR011991">
    <property type="entry name" value="ArsR-like_HTH"/>
</dbReference>
<evidence type="ECO:0000256" key="1">
    <source>
        <dbReference type="ARBA" id="ARBA00023015"/>
    </source>
</evidence>
<evidence type="ECO:0000313" key="5">
    <source>
        <dbReference type="EMBL" id="SMG24294.1"/>
    </source>
</evidence>